<keyword evidence="3" id="KW-1185">Reference proteome</keyword>
<proteinExistence type="predicted"/>
<evidence type="ECO:0000313" key="2">
    <source>
        <dbReference type="EMBL" id="KAJ6218016.1"/>
    </source>
</evidence>
<feature type="compositionally biased region" description="Basic and acidic residues" evidence="1">
    <location>
        <begin position="10"/>
        <end position="26"/>
    </location>
</feature>
<feature type="region of interest" description="Disordered" evidence="1">
    <location>
        <begin position="1"/>
        <end position="32"/>
    </location>
</feature>
<organism evidence="2 3">
    <name type="scientific">Blomia tropicalis</name>
    <name type="common">Mite</name>
    <dbReference type="NCBI Taxonomy" id="40697"/>
    <lineage>
        <taxon>Eukaryota</taxon>
        <taxon>Metazoa</taxon>
        <taxon>Ecdysozoa</taxon>
        <taxon>Arthropoda</taxon>
        <taxon>Chelicerata</taxon>
        <taxon>Arachnida</taxon>
        <taxon>Acari</taxon>
        <taxon>Acariformes</taxon>
        <taxon>Sarcoptiformes</taxon>
        <taxon>Astigmata</taxon>
        <taxon>Glycyphagoidea</taxon>
        <taxon>Echimyopodidae</taxon>
        <taxon>Blomia</taxon>
    </lineage>
</organism>
<evidence type="ECO:0000256" key="1">
    <source>
        <dbReference type="SAM" id="MobiDB-lite"/>
    </source>
</evidence>
<dbReference type="Proteomes" id="UP001142055">
    <property type="component" value="Chromosome 3"/>
</dbReference>
<accession>A0A9Q0RKT3</accession>
<gene>
    <name evidence="2" type="ORF">RDWZM_009173</name>
</gene>
<sequence length="50" mass="5844">MIENDGGGNGDRDNEHVQRERQRERPSMSNHYKRITFLHVTIRNASSQCC</sequence>
<dbReference type="EMBL" id="JAPWDV010000003">
    <property type="protein sequence ID" value="KAJ6218016.1"/>
    <property type="molecule type" value="Genomic_DNA"/>
</dbReference>
<reference evidence="2" key="1">
    <citation type="submission" date="2022-12" db="EMBL/GenBank/DDBJ databases">
        <title>Genome assemblies of Blomia tropicalis.</title>
        <authorList>
            <person name="Cui Y."/>
        </authorList>
    </citation>
    <scope>NUCLEOTIDE SEQUENCE</scope>
    <source>
        <tissue evidence="2">Adult mites</tissue>
    </source>
</reference>
<comment type="caution">
    <text evidence="2">The sequence shown here is derived from an EMBL/GenBank/DDBJ whole genome shotgun (WGS) entry which is preliminary data.</text>
</comment>
<protein>
    <submittedName>
        <fullName evidence="2">Uncharacterized protein</fullName>
    </submittedName>
</protein>
<feature type="non-terminal residue" evidence="2">
    <location>
        <position position="50"/>
    </location>
</feature>
<dbReference type="AlphaFoldDB" id="A0A9Q0RKT3"/>
<name>A0A9Q0RKT3_BLOTA</name>
<evidence type="ECO:0000313" key="3">
    <source>
        <dbReference type="Proteomes" id="UP001142055"/>
    </source>
</evidence>